<accession>A0A151AQL8</accession>
<dbReference type="GO" id="GO:0006233">
    <property type="term" value="P:dTDP biosynthetic process"/>
    <property type="evidence" value="ECO:0007669"/>
    <property type="project" value="InterPro"/>
</dbReference>
<dbReference type="PATRIC" id="fig|1121305.3.peg.944"/>
<dbReference type="CDD" id="cd01672">
    <property type="entry name" value="TMPK"/>
    <property type="match status" value="1"/>
</dbReference>
<dbReference type="STRING" id="1121305.CLCOL_09280"/>
<evidence type="ECO:0000256" key="8">
    <source>
        <dbReference type="ARBA" id="ARBA00022840"/>
    </source>
</evidence>
<feature type="domain" description="Thymidylate kinase-like" evidence="12">
    <location>
        <begin position="9"/>
        <end position="199"/>
    </location>
</feature>
<comment type="catalytic activity">
    <reaction evidence="9 11">
        <text>dTMP + ATP = dTDP + ADP</text>
        <dbReference type="Rhea" id="RHEA:13517"/>
        <dbReference type="ChEBI" id="CHEBI:30616"/>
        <dbReference type="ChEBI" id="CHEBI:58369"/>
        <dbReference type="ChEBI" id="CHEBI:63528"/>
        <dbReference type="ChEBI" id="CHEBI:456216"/>
        <dbReference type="EC" id="2.7.4.9"/>
    </reaction>
</comment>
<evidence type="ECO:0000256" key="10">
    <source>
        <dbReference type="ARBA" id="ARBA00057735"/>
    </source>
</evidence>
<evidence type="ECO:0000256" key="2">
    <source>
        <dbReference type="ARBA" id="ARBA00012980"/>
    </source>
</evidence>
<dbReference type="Pfam" id="PF02223">
    <property type="entry name" value="Thymidylate_kin"/>
    <property type="match status" value="1"/>
</dbReference>
<dbReference type="PANTHER" id="PTHR10344">
    <property type="entry name" value="THYMIDYLATE KINASE"/>
    <property type="match status" value="1"/>
</dbReference>
<sequence>MKKGLFVTLEGPEGSGKSTIIKMIEEDLNKSKIEYVSTREPGGIDIAEQIREVILNKSNTAMDKRTEALLYAASRRQHMAEKVIPALEDGKIVICDRFIDSSLAYQGYARGIGMDEVMKINEFAIEGYMPDLTIYLDIEPKIGLERIGKNKEREVNRLDLENLEFHNKVREGYLKILEVYSNRIKRVDANREIELVFQDVIRLIKDKLDTITKE</sequence>
<name>A0A151AQL8_9CLOT</name>
<evidence type="ECO:0000256" key="3">
    <source>
        <dbReference type="ARBA" id="ARBA00017144"/>
    </source>
</evidence>
<dbReference type="NCBIfam" id="TIGR00041">
    <property type="entry name" value="DTMP_kinase"/>
    <property type="match status" value="1"/>
</dbReference>
<dbReference type="PANTHER" id="PTHR10344:SF4">
    <property type="entry name" value="UMP-CMP KINASE 2, MITOCHONDRIAL"/>
    <property type="match status" value="1"/>
</dbReference>
<dbReference type="SUPFAM" id="SSF52540">
    <property type="entry name" value="P-loop containing nucleoside triphosphate hydrolases"/>
    <property type="match status" value="1"/>
</dbReference>
<gene>
    <name evidence="11 13" type="primary">tmk</name>
    <name evidence="13" type="ORF">CLCOL_09280</name>
</gene>
<dbReference type="InterPro" id="IPR018095">
    <property type="entry name" value="Thymidylate_kin_CS"/>
</dbReference>
<organism evidence="13 14">
    <name type="scientific">Clostridium colicanis DSM 13634</name>
    <dbReference type="NCBI Taxonomy" id="1121305"/>
    <lineage>
        <taxon>Bacteria</taxon>
        <taxon>Bacillati</taxon>
        <taxon>Bacillota</taxon>
        <taxon>Clostridia</taxon>
        <taxon>Eubacteriales</taxon>
        <taxon>Clostridiaceae</taxon>
        <taxon>Clostridium</taxon>
    </lineage>
</organism>
<keyword evidence="14" id="KW-1185">Reference proteome</keyword>
<dbReference type="InterPro" id="IPR039430">
    <property type="entry name" value="Thymidylate_kin-like_dom"/>
</dbReference>
<evidence type="ECO:0000256" key="9">
    <source>
        <dbReference type="ARBA" id="ARBA00048743"/>
    </source>
</evidence>
<dbReference type="AlphaFoldDB" id="A0A151AQL8"/>
<evidence type="ECO:0000256" key="7">
    <source>
        <dbReference type="ARBA" id="ARBA00022777"/>
    </source>
</evidence>
<dbReference type="RefSeq" id="WP_061857819.1">
    <property type="nucleotide sequence ID" value="NZ_LTBB01000003.1"/>
</dbReference>
<evidence type="ECO:0000313" key="14">
    <source>
        <dbReference type="Proteomes" id="UP000075374"/>
    </source>
</evidence>
<dbReference type="Gene3D" id="3.40.50.300">
    <property type="entry name" value="P-loop containing nucleotide triphosphate hydrolases"/>
    <property type="match status" value="1"/>
</dbReference>
<dbReference type="GO" id="GO:0006235">
    <property type="term" value="P:dTTP biosynthetic process"/>
    <property type="evidence" value="ECO:0007669"/>
    <property type="project" value="UniProtKB-UniRule"/>
</dbReference>
<evidence type="ECO:0000259" key="12">
    <source>
        <dbReference type="Pfam" id="PF02223"/>
    </source>
</evidence>
<evidence type="ECO:0000256" key="11">
    <source>
        <dbReference type="HAMAP-Rule" id="MF_00165"/>
    </source>
</evidence>
<proteinExistence type="inferred from homology"/>
<keyword evidence="5 11" id="KW-0545">Nucleotide biosynthesis</keyword>
<keyword evidence="8 11" id="KW-0067">ATP-binding</keyword>
<dbReference type="GO" id="GO:0005524">
    <property type="term" value="F:ATP binding"/>
    <property type="evidence" value="ECO:0007669"/>
    <property type="project" value="UniProtKB-UniRule"/>
</dbReference>
<comment type="function">
    <text evidence="10 11">Phosphorylation of dTMP to form dTDP in both de novo and salvage pathways of dTTP synthesis.</text>
</comment>
<keyword evidence="4 11" id="KW-0808">Transferase</keyword>
<dbReference type="PROSITE" id="PS01331">
    <property type="entry name" value="THYMIDYLATE_KINASE"/>
    <property type="match status" value="1"/>
</dbReference>
<dbReference type="InterPro" id="IPR027417">
    <property type="entry name" value="P-loop_NTPase"/>
</dbReference>
<keyword evidence="7 11" id="KW-0418">Kinase</keyword>
<dbReference type="InterPro" id="IPR018094">
    <property type="entry name" value="Thymidylate_kinase"/>
</dbReference>
<dbReference type="GO" id="GO:0006227">
    <property type="term" value="P:dUDP biosynthetic process"/>
    <property type="evidence" value="ECO:0007669"/>
    <property type="project" value="TreeGrafter"/>
</dbReference>
<dbReference type="HAMAP" id="MF_00165">
    <property type="entry name" value="Thymidylate_kinase"/>
    <property type="match status" value="1"/>
</dbReference>
<dbReference type="GO" id="GO:0004798">
    <property type="term" value="F:dTMP kinase activity"/>
    <property type="evidence" value="ECO:0007669"/>
    <property type="project" value="UniProtKB-UniRule"/>
</dbReference>
<evidence type="ECO:0000256" key="5">
    <source>
        <dbReference type="ARBA" id="ARBA00022727"/>
    </source>
</evidence>
<dbReference type="EMBL" id="LTBB01000003">
    <property type="protein sequence ID" value="KYH29697.1"/>
    <property type="molecule type" value="Genomic_DNA"/>
</dbReference>
<dbReference type="FunFam" id="3.40.50.300:FF:000225">
    <property type="entry name" value="Thymidylate kinase"/>
    <property type="match status" value="1"/>
</dbReference>
<reference evidence="13 14" key="1">
    <citation type="submission" date="2016-02" db="EMBL/GenBank/DDBJ databases">
        <title>Genome sequence of Clostridium colicanis DSM 13634.</title>
        <authorList>
            <person name="Poehlein A."/>
            <person name="Daniel R."/>
        </authorList>
    </citation>
    <scope>NUCLEOTIDE SEQUENCE [LARGE SCALE GENOMIC DNA]</scope>
    <source>
        <strain evidence="13 14">DSM 13634</strain>
    </source>
</reference>
<keyword evidence="6 11" id="KW-0547">Nucleotide-binding</keyword>
<evidence type="ECO:0000256" key="6">
    <source>
        <dbReference type="ARBA" id="ARBA00022741"/>
    </source>
</evidence>
<comment type="caution">
    <text evidence="13">The sequence shown here is derived from an EMBL/GenBank/DDBJ whole genome shotgun (WGS) entry which is preliminary data.</text>
</comment>
<dbReference type="EC" id="2.7.4.9" evidence="2 11"/>
<evidence type="ECO:0000256" key="4">
    <source>
        <dbReference type="ARBA" id="ARBA00022679"/>
    </source>
</evidence>
<feature type="binding site" evidence="11">
    <location>
        <begin position="11"/>
        <end position="18"/>
    </location>
    <ligand>
        <name>ATP</name>
        <dbReference type="ChEBI" id="CHEBI:30616"/>
    </ligand>
</feature>
<evidence type="ECO:0000313" key="13">
    <source>
        <dbReference type="EMBL" id="KYH29697.1"/>
    </source>
</evidence>
<dbReference type="Proteomes" id="UP000075374">
    <property type="component" value="Unassembled WGS sequence"/>
</dbReference>
<protein>
    <recommendedName>
        <fullName evidence="3 11">Thymidylate kinase</fullName>
        <ecNumber evidence="2 11">2.7.4.9</ecNumber>
    </recommendedName>
    <alternativeName>
        <fullName evidence="11">dTMP kinase</fullName>
    </alternativeName>
</protein>
<comment type="similarity">
    <text evidence="1 11">Belongs to the thymidylate kinase family.</text>
</comment>
<dbReference type="GO" id="GO:0005829">
    <property type="term" value="C:cytosol"/>
    <property type="evidence" value="ECO:0007669"/>
    <property type="project" value="TreeGrafter"/>
</dbReference>
<evidence type="ECO:0000256" key="1">
    <source>
        <dbReference type="ARBA" id="ARBA00009776"/>
    </source>
</evidence>